<evidence type="ECO:0000259" key="3">
    <source>
        <dbReference type="Pfam" id="PF17853"/>
    </source>
</evidence>
<dbReference type="InterPro" id="IPR025736">
    <property type="entry name" value="PucR_C-HTH_dom"/>
</dbReference>
<dbReference type="OrthoDB" id="8026818at2"/>
<keyword evidence="5" id="KW-1185">Reference proteome</keyword>
<feature type="domain" description="CdaR GGDEF-like" evidence="3">
    <location>
        <begin position="188"/>
        <end position="322"/>
    </location>
</feature>
<dbReference type="Pfam" id="PF17853">
    <property type="entry name" value="GGDEF_2"/>
    <property type="match status" value="1"/>
</dbReference>
<dbReference type="Pfam" id="PF13556">
    <property type="entry name" value="HTH_30"/>
    <property type="match status" value="1"/>
</dbReference>
<dbReference type="Gene3D" id="1.10.10.2840">
    <property type="entry name" value="PucR C-terminal helix-turn-helix domain"/>
    <property type="match status" value="1"/>
</dbReference>
<dbReference type="InterPro" id="IPR041522">
    <property type="entry name" value="CdaR_GGDEF"/>
</dbReference>
<comment type="caution">
    <text evidence="4">The sequence shown here is derived from an EMBL/GenBank/DDBJ whole genome shotgun (WGS) entry which is preliminary data.</text>
</comment>
<evidence type="ECO:0000313" key="5">
    <source>
        <dbReference type="Proteomes" id="UP000194360"/>
    </source>
</evidence>
<evidence type="ECO:0000259" key="2">
    <source>
        <dbReference type="Pfam" id="PF13556"/>
    </source>
</evidence>
<organism evidence="4 5">
    <name type="scientific">Pseudonocardia autotrophica</name>
    <name type="common">Amycolata autotrophica</name>
    <name type="synonym">Nocardia autotrophica</name>
    <dbReference type="NCBI Taxonomy" id="2074"/>
    <lineage>
        <taxon>Bacteria</taxon>
        <taxon>Bacillati</taxon>
        <taxon>Actinomycetota</taxon>
        <taxon>Actinomycetes</taxon>
        <taxon>Pseudonocardiales</taxon>
        <taxon>Pseudonocardiaceae</taxon>
        <taxon>Pseudonocardia</taxon>
    </lineage>
</organism>
<reference evidence="4 5" key="1">
    <citation type="submission" date="2016-09" db="EMBL/GenBank/DDBJ databases">
        <title>Pseudonocardia autotrophica DSM535, a candidate organism with high potential of specific P450 cytochromes.</title>
        <authorList>
            <person name="Grumaz C."/>
            <person name="Vainshtein Y."/>
            <person name="Kirstahler P."/>
            <person name="Sohn K."/>
        </authorList>
    </citation>
    <scope>NUCLEOTIDE SEQUENCE [LARGE SCALE GENOMIC DNA]</scope>
    <source>
        <strain evidence="4 5">DSM 535</strain>
    </source>
</reference>
<gene>
    <name evidence="4" type="primary">pucR_3</name>
    <name evidence="4" type="ORF">BG845_01597</name>
</gene>
<accession>A0A1Y2N4K0</accession>
<dbReference type="STRING" id="2074.BG845_01597"/>
<proteinExistence type="inferred from homology"/>
<evidence type="ECO:0000313" key="4">
    <source>
        <dbReference type="EMBL" id="OSY42101.1"/>
    </source>
</evidence>
<feature type="domain" description="PucR C-terminal helix-turn-helix" evidence="2">
    <location>
        <begin position="374"/>
        <end position="432"/>
    </location>
</feature>
<dbReference type="InterPro" id="IPR051448">
    <property type="entry name" value="CdaR-like_regulators"/>
</dbReference>
<dbReference type="PANTHER" id="PTHR33744">
    <property type="entry name" value="CARBOHYDRATE DIACID REGULATOR"/>
    <property type="match status" value="1"/>
</dbReference>
<dbReference type="EMBL" id="MIGB01000006">
    <property type="protein sequence ID" value="OSY42101.1"/>
    <property type="molecule type" value="Genomic_DNA"/>
</dbReference>
<comment type="similarity">
    <text evidence="1">Belongs to the CdaR family.</text>
</comment>
<dbReference type="AlphaFoldDB" id="A0A1Y2N4K0"/>
<dbReference type="Proteomes" id="UP000194360">
    <property type="component" value="Unassembled WGS sequence"/>
</dbReference>
<dbReference type="InterPro" id="IPR042070">
    <property type="entry name" value="PucR_C-HTH_sf"/>
</dbReference>
<protein>
    <submittedName>
        <fullName evidence="4">Purine catabolism regulatory protein</fullName>
    </submittedName>
</protein>
<name>A0A1Y2N4K0_PSEAH</name>
<dbReference type="PANTHER" id="PTHR33744:SF1">
    <property type="entry name" value="DNA-BINDING TRANSCRIPTIONAL ACTIVATOR ADER"/>
    <property type="match status" value="1"/>
</dbReference>
<evidence type="ECO:0000256" key="1">
    <source>
        <dbReference type="ARBA" id="ARBA00006754"/>
    </source>
</evidence>
<sequence length="437" mass="46790">MLTCATFGPEGGQLLLKRDGSDPELPARAALARVDALHTGLTQIALEGGDLEGIAAEVGRVLDVGIAFTSTDGRERASALSDELRTLLAEQDLVDPTGRLRVERMGADGVAVAGGEARTLRVAAGGTNLARLVCLRQGARLAPDDVRALERAAAVAALLIVREEAVTAVETKYQGDFLRDLLLRRTADAAYVAEHADTFGWDLRRPMVVVSAELDPIDEPVSGEQRRAWQKRFSAAWRQVCAGLGDGIPTVDFSSEVVTLLPVAADRDAGPVGREIVRRAVTAVAGDKGGGRRQFSAGVSRIAADVDALPGAYGQARRAVEVGRRIGGGGNTTFFDQLGLHRLIALIPDPGELRSFVRDALGPLAEPTAEAAELRETLQILLDTNFNVAEAARLQFFHYNTMRYRVSKLERLLGPLSTDPNLRLDVAVALQARKIEN</sequence>